<comment type="caution">
    <text evidence="4">The sequence shown here is derived from an EMBL/GenBank/DDBJ whole genome shotgun (WGS) entry which is preliminary data.</text>
</comment>
<reference evidence="4 5" key="1">
    <citation type="submission" date="2014-06" db="EMBL/GenBank/DDBJ databases">
        <title>Saccharopolyspora rectivirgula DSM-43113 Genome sequencing.</title>
        <authorList>
            <person name="Barrera C."/>
            <person name="Millon L."/>
            <person name="Rognon B."/>
            <person name="Zaugg C."/>
            <person name="Monod M."/>
        </authorList>
    </citation>
    <scope>NUCLEOTIDE SEQUENCE [LARGE SCALE GENOMIC DNA]</scope>
    <source>
        <strain evidence="4 5">DSM 43113</strain>
    </source>
</reference>
<name>A0A073AX34_9PSEU</name>
<accession>A0A073AX34</accession>
<feature type="transmembrane region" description="Helical" evidence="2">
    <location>
        <begin position="165"/>
        <end position="184"/>
    </location>
</feature>
<protein>
    <recommendedName>
        <fullName evidence="3">DUF4328 domain-containing protein</fullName>
    </recommendedName>
</protein>
<evidence type="ECO:0000256" key="1">
    <source>
        <dbReference type="SAM" id="MobiDB-lite"/>
    </source>
</evidence>
<dbReference type="Pfam" id="PF14219">
    <property type="entry name" value="DUF4328"/>
    <property type="match status" value="1"/>
</dbReference>
<keyword evidence="2" id="KW-1133">Transmembrane helix</keyword>
<dbReference type="Proteomes" id="UP000031419">
    <property type="component" value="Unassembled WGS sequence"/>
</dbReference>
<organism evidence="4 5">
    <name type="scientific">Saccharopolyspora rectivirgula</name>
    <dbReference type="NCBI Taxonomy" id="28042"/>
    <lineage>
        <taxon>Bacteria</taxon>
        <taxon>Bacillati</taxon>
        <taxon>Actinomycetota</taxon>
        <taxon>Actinomycetes</taxon>
        <taxon>Pseudonocardiales</taxon>
        <taxon>Pseudonocardiaceae</taxon>
        <taxon>Saccharopolyspora</taxon>
    </lineage>
</organism>
<evidence type="ECO:0000313" key="4">
    <source>
        <dbReference type="EMBL" id="KEI44338.1"/>
    </source>
</evidence>
<dbReference type="STRING" id="28042.GU90_10655"/>
<evidence type="ECO:0000256" key="2">
    <source>
        <dbReference type="SAM" id="Phobius"/>
    </source>
</evidence>
<feature type="domain" description="DUF4328" evidence="3">
    <location>
        <begin position="105"/>
        <end position="267"/>
    </location>
</feature>
<evidence type="ECO:0000313" key="5">
    <source>
        <dbReference type="Proteomes" id="UP000031419"/>
    </source>
</evidence>
<keyword evidence="5" id="KW-1185">Reference proteome</keyword>
<keyword evidence="2" id="KW-0472">Membrane</keyword>
<keyword evidence="2" id="KW-0812">Transmembrane</keyword>
<dbReference type="EMBL" id="JNVU01000026">
    <property type="protein sequence ID" value="KEI44338.1"/>
    <property type="molecule type" value="Genomic_DNA"/>
</dbReference>
<evidence type="ECO:0000259" key="3">
    <source>
        <dbReference type="Pfam" id="PF14219"/>
    </source>
</evidence>
<dbReference type="eggNOG" id="ENOG50330DI">
    <property type="taxonomic scope" value="Bacteria"/>
</dbReference>
<gene>
    <name evidence="4" type="ORF">GU90_10655</name>
</gene>
<proteinExistence type="predicted"/>
<feature type="transmembrane region" description="Helical" evidence="2">
    <location>
        <begin position="120"/>
        <end position="144"/>
    </location>
</feature>
<feature type="transmembrane region" description="Helical" evidence="2">
    <location>
        <begin position="211"/>
        <end position="231"/>
    </location>
</feature>
<sequence length="303" mass="32906">MTRRPGPSRTEWVATPPGGARPVRPRPRRRPYSGPPKYPAVPRWGFPLVGWRWPLAVPLRPPENSQERVRSSARNAVIALRCTAAVAGLAAGAELLRYGLLLISRTQALSRPVLVLSDLLVNLSGLGTWLLGALSGVLTVLWALRARELAARWIGVRNARSDAQVVAGVLVPGLNLVVPGSALAELEHTVLIGRGDRDRGTRPFPSVLVRVWWACWVVTVLLSWIAIAWGFRGGVQAMADGVVLHAWNDGSAAVLAVLTARVVDHLTRLLLPADPAGLRRYRVLAVRGAPPVRRRARPQDAAR</sequence>
<dbReference type="AlphaFoldDB" id="A0A073AX34"/>
<dbReference type="InterPro" id="IPR025565">
    <property type="entry name" value="DUF4328"/>
</dbReference>
<feature type="region of interest" description="Disordered" evidence="1">
    <location>
        <begin position="1"/>
        <end position="34"/>
    </location>
</feature>
<feature type="transmembrane region" description="Helical" evidence="2">
    <location>
        <begin position="78"/>
        <end position="100"/>
    </location>
</feature>
<dbReference type="OrthoDB" id="3689403at2"/>